<dbReference type="RefSeq" id="WP_341417297.1">
    <property type="nucleotide sequence ID" value="NZ_JBBPCC010000013.1"/>
</dbReference>
<dbReference type="Proteomes" id="UP001469365">
    <property type="component" value="Unassembled WGS sequence"/>
</dbReference>
<keyword evidence="2" id="KW-1185">Reference proteome</keyword>
<comment type="caution">
    <text evidence="1">The sequence shown here is derived from an EMBL/GenBank/DDBJ whole genome shotgun (WGS) entry which is preliminary data.</text>
</comment>
<reference evidence="1 2" key="1">
    <citation type="submission" date="2024-04" db="EMBL/GenBank/DDBJ databases">
        <title>draft genome sequnece of Paenibacillus filicis.</title>
        <authorList>
            <person name="Kim D.-U."/>
        </authorList>
    </citation>
    <scope>NUCLEOTIDE SEQUENCE [LARGE SCALE GENOMIC DNA]</scope>
    <source>
        <strain evidence="1 2">KACC14197</strain>
    </source>
</reference>
<dbReference type="EMBL" id="JBBPCC010000013">
    <property type="protein sequence ID" value="MEK8130169.1"/>
    <property type="molecule type" value="Genomic_DNA"/>
</dbReference>
<evidence type="ECO:0000313" key="2">
    <source>
        <dbReference type="Proteomes" id="UP001469365"/>
    </source>
</evidence>
<evidence type="ECO:0000313" key="1">
    <source>
        <dbReference type="EMBL" id="MEK8130169.1"/>
    </source>
</evidence>
<gene>
    <name evidence="1" type="ORF">WMW72_19885</name>
</gene>
<dbReference type="Pfam" id="PF14035">
    <property type="entry name" value="YlzJ"/>
    <property type="match status" value="1"/>
</dbReference>
<organism evidence="1 2">
    <name type="scientific">Paenibacillus filicis</name>
    <dbReference type="NCBI Taxonomy" id="669464"/>
    <lineage>
        <taxon>Bacteria</taxon>
        <taxon>Bacillati</taxon>
        <taxon>Bacillota</taxon>
        <taxon>Bacilli</taxon>
        <taxon>Bacillales</taxon>
        <taxon>Paenibacillaceae</taxon>
        <taxon>Paenibacillus</taxon>
    </lineage>
</organism>
<proteinExistence type="predicted"/>
<dbReference type="InterPro" id="IPR025619">
    <property type="entry name" value="YlzJ"/>
</dbReference>
<protein>
    <submittedName>
        <fullName evidence="1">YlzJ-like family protein</fullName>
    </submittedName>
</protein>
<accession>A0ABU9DN41</accession>
<sequence>MTHYTVLPMDVVMDGFDAPPPAMPSPMEISVNGITMQVQPLNGSQAAIVRLIDCKLEDYLNPRLAPGQIIEFKPTMGGQLF</sequence>
<name>A0ABU9DN41_9BACL</name>